<dbReference type="PANTHER" id="PTHR43081">
    <property type="entry name" value="ADENYLATE CYCLASE, TERMINAL-DIFFERENTIATION SPECIFIC-RELATED"/>
    <property type="match status" value="1"/>
</dbReference>
<dbReference type="InterPro" id="IPR001054">
    <property type="entry name" value="A/G_cyclase"/>
</dbReference>
<comment type="caution">
    <text evidence="3">The sequence shown here is derived from an EMBL/GenBank/DDBJ whole genome shotgun (WGS) entry which is preliminary data.</text>
</comment>
<name>A0ABW2MRP0_9FLAO</name>
<dbReference type="PROSITE" id="PS50125">
    <property type="entry name" value="GUANYLATE_CYCLASE_2"/>
    <property type="match status" value="1"/>
</dbReference>
<keyword evidence="1" id="KW-0812">Transmembrane</keyword>
<dbReference type="InterPro" id="IPR029787">
    <property type="entry name" value="Nucleotide_cyclase"/>
</dbReference>
<gene>
    <name evidence="3" type="ORF">ACFQO1_07645</name>
</gene>
<evidence type="ECO:0000313" key="4">
    <source>
        <dbReference type="Proteomes" id="UP001596415"/>
    </source>
</evidence>
<dbReference type="CDD" id="cd07302">
    <property type="entry name" value="CHD"/>
    <property type="match status" value="1"/>
</dbReference>
<keyword evidence="1" id="KW-1133">Transmembrane helix</keyword>
<dbReference type="Pfam" id="PF00211">
    <property type="entry name" value="Guanylate_cyc"/>
    <property type="match status" value="1"/>
</dbReference>
<reference evidence="4" key="1">
    <citation type="journal article" date="2019" name="Int. J. Syst. Evol. Microbiol.">
        <title>The Global Catalogue of Microorganisms (GCM) 10K type strain sequencing project: providing services to taxonomists for standard genome sequencing and annotation.</title>
        <authorList>
            <consortium name="The Broad Institute Genomics Platform"/>
            <consortium name="The Broad Institute Genome Sequencing Center for Infectious Disease"/>
            <person name="Wu L."/>
            <person name="Ma J."/>
        </authorList>
    </citation>
    <scope>NUCLEOTIDE SEQUENCE [LARGE SCALE GENOMIC DNA]</scope>
    <source>
        <strain evidence="4">CGMCC 1.16306</strain>
    </source>
</reference>
<protein>
    <submittedName>
        <fullName evidence="3">Adenylate/guanylate cyclase domain-containing protein</fullName>
    </submittedName>
</protein>
<dbReference type="PANTHER" id="PTHR43081:SF1">
    <property type="entry name" value="ADENYLATE CYCLASE, TERMINAL-DIFFERENTIATION SPECIFIC"/>
    <property type="match status" value="1"/>
</dbReference>
<proteinExistence type="predicted"/>
<feature type="domain" description="Guanylate cyclase" evidence="2">
    <location>
        <begin position="189"/>
        <end position="318"/>
    </location>
</feature>
<feature type="transmembrane region" description="Helical" evidence="1">
    <location>
        <begin position="93"/>
        <end position="117"/>
    </location>
</feature>
<dbReference type="EMBL" id="JBHTBN010000003">
    <property type="protein sequence ID" value="MFC7357556.1"/>
    <property type="molecule type" value="Genomic_DNA"/>
</dbReference>
<organism evidence="3 4">
    <name type="scientific">Jejudonia soesokkakensis</name>
    <dbReference type="NCBI Taxonomy" id="1323432"/>
    <lineage>
        <taxon>Bacteria</taxon>
        <taxon>Pseudomonadati</taxon>
        <taxon>Bacteroidota</taxon>
        <taxon>Flavobacteriia</taxon>
        <taxon>Flavobacteriales</taxon>
        <taxon>Flavobacteriaceae</taxon>
        <taxon>Jejudonia</taxon>
    </lineage>
</organism>
<dbReference type="RefSeq" id="WP_380217401.1">
    <property type="nucleotide sequence ID" value="NZ_JBHTBN010000003.1"/>
</dbReference>
<accession>A0ABW2MRP0</accession>
<sequence>MKKPHFKSYSKRQLIFYTKRAVYILFAWVLVSNIFFFYEFYTLKSQNALTSSFDLQTSFFSNLIVSSLAGLIGGVFTVNLMERWLRRHVFWKALSAIIVVYIIAALLVSGIGAAYFYTDYLGKPITHPEVIDAVISFYSTFLFLKNFILWLIIVIVTLIVLMVNDKYGPGVFPDYLLGRYFMPKQERRIFMFADIKNATGIAEDLGEERYFNFLKDFFRDIAPAIVQTRGEVYQYVGDEVVVSWKMKNGLKKGNAIQCYFSMKKILKYRHKRYLDSYGYKPEFKVGYHFGNVMVGEIGQIKRDIAFTGDVLNTTARIQSLCNELGVEILVSEDFAKIATILPKGYKKVAVGTEVLRGKEHKMELYTYKKNKK</sequence>
<dbReference type="SUPFAM" id="SSF55073">
    <property type="entry name" value="Nucleotide cyclase"/>
    <property type="match status" value="1"/>
</dbReference>
<feature type="transmembrane region" description="Helical" evidence="1">
    <location>
        <begin position="58"/>
        <end position="81"/>
    </location>
</feature>
<keyword evidence="4" id="KW-1185">Reference proteome</keyword>
<feature type="transmembrane region" description="Helical" evidence="1">
    <location>
        <begin position="21"/>
        <end position="38"/>
    </location>
</feature>
<evidence type="ECO:0000313" key="3">
    <source>
        <dbReference type="EMBL" id="MFC7357556.1"/>
    </source>
</evidence>
<dbReference type="Proteomes" id="UP001596415">
    <property type="component" value="Unassembled WGS sequence"/>
</dbReference>
<keyword evidence="1" id="KW-0472">Membrane</keyword>
<evidence type="ECO:0000259" key="2">
    <source>
        <dbReference type="PROSITE" id="PS50125"/>
    </source>
</evidence>
<dbReference type="InterPro" id="IPR050697">
    <property type="entry name" value="Adenylyl/Guanylyl_Cyclase_3/4"/>
</dbReference>
<dbReference type="Gene3D" id="3.30.70.1230">
    <property type="entry name" value="Nucleotide cyclase"/>
    <property type="match status" value="1"/>
</dbReference>
<evidence type="ECO:0000256" key="1">
    <source>
        <dbReference type="SAM" id="Phobius"/>
    </source>
</evidence>
<feature type="transmembrane region" description="Helical" evidence="1">
    <location>
        <begin position="137"/>
        <end position="163"/>
    </location>
</feature>